<reference evidence="2" key="1">
    <citation type="submission" date="2021-07" db="EMBL/GenBank/DDBJ databases">
        <authorList>
            <person name="Durling M."/>
        </authorList>
    </citation>
    <scope>NUCLEOTIDE SEQUENCE</scope>
</reference>
<name>A0A9N9LLM4_9HELO</name>
<dbReference type="Proteomes" id="UP000701801">
    <property type="component" value="Unassembled WGS sequence"/>
</dbReference>
<gene>
    <name evidence="2" type="ORF">HYALB_00000414</name>
</gene>
<comment type="caution">
    <text evidence="2">The sequence shown here is derived from an EMBL/GenBank/DDBJ whole genome shotgun (WGS) entry which is preliminary data.</text>
</comment>
<feature type="region of interest" description="Disordered" evidence="1">
    <location>
        <begin position="349"/>
        <end position="397"/>
    </location>
</feature>
<protein>
    <submittedName>
        <fullName evidence="2">Uncharacterized protein</fullName>
    </submittedName>
</protein>
<keyword evidence="3" id="KW-1185">Reference proteome</keyword>
<evidence type="ECO:0000313" key="3">
    <source>
        <dbReference type="Proteomes" id="UP000701801"/>
    </source>
</evidence>
<feature type="compositionally biased region" description="Basic residues" evidence="1">
    <location>
        <begin position="362"/>
        <end position="371"/>
    </location>
</feature>
<dbReference type="EMBL" id="CAJVRM010000116">
    <property type="protein sequence ID" value="CAG8974801.1"/>
    <property type="molecule type" value="Genomic_DNA"/>
</dbReference>
<sequence>MRSTRSKNGKLPAKIVPFGEPILEGDILDAAIDKIEEGVANDVAEVEQATEVEEVVDVAMAAEAVITTINAKQPVQDGVYIVRSVGKGKLELVSIQHAHTETMGSIEFGNIIQSNADRKALVESVHENLPKITANIVQAIDSANKNIFRFLNLTLELRYMIYDEVIKSDHMLTYNHSGTRCQTMGFSLRGVNKQIRDETARFFWSNNFKFHDFPKLDPQVKQTFDLVSASLTEVTFQWFVQPRKDKLTLEAISKCPNIKIFNLVITKFSIKDSYDHYYQRRWFFDQRDRAPKFTRTRGIEDILKLRGLTKVNVKKFINLLGRPEPGQILQSELNEFQAMLNEYMTQPKVAPSPVTSASAAKLKAKRNRMSRGKTDRWDLGSDDDADYKGPSRRRRTR</sequence>
<evidence type="ECO:0000256" key="1">
    <source>
        <dbReference type="SAM" id="MobiDB-lite"/>
    </source>
</evidence>
<dbReference type="AlphaFoldDB" id="A0A9N9LLM4"/>
<dbReference type="OrthoDB" id="62952at2759"/>
<accession>A0A9N9LLM4</accession>
<proteinExistence type="predicted"/>
<feature type="compositionally biased region" description="Low complexity" evidence="1">
    <location>
        <begin position="349"/>
        <end position="361"/>
    </location>
</feature>
<organism evidence="2 3">
    <name type="scientific">Hymenoscyphus albidus</name>
    <dbReference type="NCBI Taxonomy" id="595503"/>
    <lineage>
        <taxon>Eukaryota</taxon>
        <taxon>Fungi</taxon>
        <taxon>Dikarya</taxon>
        <taxon>Ascomycota</taxon>
        <taxon>Pezizomycotina</taxon>
        <taxon>Leotiomycetes</taxon>
        <taxon>Helotiales</taxon>
        <taxon>Helotiaceae</taxon>
        <taxon>Hymenoscyphus</taxon>
    </lineage>
</organism>
<evidence type="ECO:0000313" key="2">
    <source>
        <dbReference type="EMBL" id="CAG8974801.1"/>
    </source>
</evidence>